<evidence type="ECO:0008006" key="4">
    <source>
        <dbReference type="Google" id="ProtNLM"/>
    </source>
</evidence>
<dbReference type="InterPro" id="IPR032307">
    <property type="entry name" value="PepSY_TM-like_2"/>
</dbReference>
<keyword evidence="1" id="KW-0812">Transmembrane</keyword>
<sequence>MTESEPASGQQRRAFWLKHLHQWHWISSAICLIGMLLFAATGFTLNHASQIEASPSVVTRQATAPASVLSALKSAMPAASGSGRDAKSPVPPALAEWLSHELDIDANGREAEWSADEVYVSLPRPGGDAWVSLVLDTGETQYEKTTRGAISYLNDLHKGRNTGRAWSLFLDVFALACLVFSVTGLFLLKLHAAGRVATWPLVGLGLVVPLLLAILFIH</sequence>
<keyword evidence="3" id="KW-1185">Reference proteome</keyword>
<keyword evidence="1" id="KW-1133">Transmembrane helix</keyword>
<accession>A0ABM8TSD3</accession>
<dbReference type="PANTHER" id="PTHR40115">
    <property type="entry name" value="INNER MEMBRANE PROTEIN WITH PEPSY TM HELIX"/>
    <property type="match status" value="1"/>
</dbReference>
<keyword evidence="1" id="KW-0472">Membrane</keyword>
<proteinExistence type="predicted"/>
<protein>
    <recommendedName>
        <fullName evidence="4">PepSY-associated TM helix domain-containing protein</fullName>
    </recommendedName>
</protein>
<evidence type="ECO:0000313" key="3">
    <source>
        <dbReference type="Proteomes" id="UP000672657"/>
    </source>
</evidence>
<feature type="transmembrane region" description="Helical" evidence="1">
    <location>
        <begin position="23"/>
        <end position="45"/>
    </location>
</feature>
<reference evidence="2 3" key="1">
    <citation type="submission" date="2021-03" db="EMBL/GenBank/DDBJ databases">
        <authorList>
            <person name="Peeters C."/>
        </authorList>
    </citation>
    <scope>NUCLEOTIDE SEQUENCE [LARGE SCALE GENOMIC DNA]</scope>
    <source>
        <strain evidence="2 3">LMG 26411</strain>
    </source>
</reference>
<dbReference type="Proteomes" id="UP000672657">
    <property type="component" value="Unassembled WGS sequence"/>
</dbReference>
<dbReference type="Pfam" id="PF16357">
    <property type="entry name" value="PepSY_TM_like_2"/>
    <property type="match status" value="1"/>
</dbReference>
<feature type="transmembrane region" description="Helical" evidence="1">
    <location>
        <begin position="168"/>
        <end position="190"/>
    </location>
</feature>
<dbReference type="RefSeq" id="WP_211957353.1">
    <property type="nucleotide sequence ID" value="NZ_CAJPVI010000056.1"/>
</dbReference>
<dbReference type="PANTHER" id="PTHR40115:SF1">
    <property type="entry name" value="INNER MEMBRANE PROTEIN WITH PEPSY TM HELIX"/>
    <property type="match status" value="1"/>
</dbReference>
<evidence type="ECO:0000256" key="1">
    <source>
        <dbReference type="SAM" id="Phobius"/>
    </source>
</evidence>
<feature type="transmembrane region" description="Helical" evidence="1">
    <location>
        <begin position="196"/>
        <end position="217"/>
    </location>
</feature>
<organism evidence="2 3">
    <name type="scientific">Cupriavidus numazuensis</name>
    <dbReference type="NCBI Taxonomy" id="221992"/>
    <lineage>
        <taxon>Bacteria</taxon>
        <taxon>Pseudomonadati</taxon>
        <taxon>Pseudomonadota</taxon>
        <taxon>Betaproteobacteria</taxon>
        <taxon>Burkholderiales</taxon>
        <taxon>Burkholderiaceae</taxon>
        <taxon>Cupriavidus</taxon>
    </lineage>
</organism>
<evidence type="ECO:0000313" key="2">
    <source>
        <dbReference type="EMBL" id="CAG2159215.1"/>
    </source>
</evidence>
<dbReference type="EMBL" id="CAJPVI010000056">
    <property type="protein sequence ID" value="CAG2159215.1"/>
    <property type="molecule type" value="Genomic_DNA"/>
</dbReference>
<name>A0ABM8TSD3_9BURK</name>
<comment type="caution">
    <text evidence="2">The sequence shown here is derived from an EMBL/GenBank/DDBJ whole genome shotgun (WGS) entry which is preliminary data.</text>
</comment>
<gene>
    <name evidence="2" type="ORF">LMG26411_06528</name>
</gene>